<dbReference type="Gene3D" id="2.60.120.10">
    <property type="entry name" value="Jelly Rolls"/>
    <property type="match status" value="1"/>
</dbReference>
<protein>
    <submittedName>
        <fullName evidence="2">Predicted enzyme of the cupin superfamily</fullName>
    </submittedName>
</protein>
<sequence>MNHTFFQTEDGSTLSGVWECAPCREEIDAYPAHEMMTVLAGSVTLTNADGSSDTFTAGDTFFIAKGTQCIWEITETLRKYYMISE</sequence>
<organism evidence="2">
    <name type="scientific">uncultured gamma proteobacterium HF4000_47G05</name>
    <dbReference type="NCBI Taxonomy" id="723582"/>
    <lineage>
        <taxon>Bacteria</taxon>
        <taxon>Pseudomonadati</taxon>
        <taxon>Pseudomonadota</taxon>
        <taxon>Gammaproteobacteria</taxon>
        <taxon>environmental samples</taxon>
    </lineage>
</organism>
<dbReference type="Pfam" id="PF05899">
    <property type="entry name" value="Cupin_3"/>
    <property type="match status" value="1"/>
</dbReference>
<name>E7C8L8_9GAMM</name>
<dbReference type="InterPro" id="IPR011051">
    <property type="entry name" value="RmlC_Cupin_sf"/>
</dbReference>
<dbReference type="PANTHER" id="PTHR40943:SF1">
    <property type="entry name" value="CYTOPLASMIC PROTEIN"/>
    <property type="match status" value="1"/>
</dbReference>
<reference evidence="2" key="1">
    <citation type="submission" date="2010-01" db="EMBL/GenBank/DDBJ databases">
        <title>Genome fragments of uncultured bacteria from the North Pacific subtropical Gyre.</title>
        <authorList>
            <person name="Pham V.D."/>
            <person name="Delong E.F."/>
        </authorList>
    </citation>
    <scope>NUCLEOTIDE SEQUENCE</scope>
</reference>
<accession>E7C8L8</accession>
<evidence type="ECO:0000259" key="1">
    <source>
        <dbReference type="Pfam" id="PF05899"/>
    </source>
</evidence>
<dbReference type="SUPFAM" id="SSF51182">
    <property type="entry name" value="RmlC-like cupins"/>
    <property type="match status" value="1"/>
</dbReference>
<proteinExistence type="predicted"/>
<dbReference type="CDD" id="cd02227">
    <property type="entry name" value="cupin_TM1112-like"/>
    <property type="match status" value="1"/>
</dbReference>
<feature type="domain" description="(S)-ureidoglycine aminohydrolase cupin" evidence="1">
    <location>
        <begin position="9"/>
        <end position="81"/>
    </location>
</feature>
<evidence type="ECO:0000313" key="2">
    <source>
        <dbReference type="EMBL" id="ADI23792.1"/>
    </source>
</evidence>
<dbReference type="InterPro" id="IPR014710">
    <property type="entry name" value="RmlC-like_jellyroll"/>
</dbReference>
<dbReference type="InterPro" id="IPR008579">
    <property type="entry name" value="UGlyAH_Cupin_dom"/>
</dbReference>
<dbReference type="EMBL" id="GU568024">
    <property type="protein sequence ID" value="ADI23792.1"/>
    <property type="molecule type" value="Genomic_DNA"/>
</dbReference>
<dbReference type="PANTHER" id="PTHR40943">
    <property type="entry name" value="CYTOPLASMIC PROTEIN-RELATED"/>
    <property type="match status" value="1"/>
</dbReference>
<dbReference type="AlphaFoldDB" id="E7C8L8"/>